<name>A0AAU9RD75_THLAR</name>
<dbReference type="GO" id="GO:0033045">
    <property type="term" value="P:regulation of sister chromatid segregation"/>
    <property type="evidence" value="ECO:0007669"/>
    <property type="project" value="TreeGrafter"/>
</dbReference>
<dbReference type="Gene3D" id="2.40.50.140">
    <property type="entry name" value="Nucleic acid-binding proteins"/>
    <property type="match status" value="1"/>
</dbReference>
<proteinExistence type="predicted"/>
<gene>
    <name evidence="1" type="ORF">TAV2_LOCUS571</name>
</gene>
<dbReference type="GO" id="GO:0005829">
    <property type="term" value="C:cytosol"/>
    <property type="evidence" value="ECO:0007669"/>
    <property type="project" value="TreeGrafter"/>
</dbReference>
<sequence length="164" mass="18269">MDYSLAAVKMLISQLRDAKPTPSQNATALGGVLFQRAWLQVSPIYHSLIVSVCSSLSCFDDIDSPCCKGVLVFNPVISGGRMVLDDGTGLVELVLSSDFALRQWKSGMYLMVVGVYHIRTGDIPLLKVHKMIDLSGTPDREAMWFLEVMDAYRLFYEPLIQEFS</sequence>
<dbReference type="GO" id="GO:0043007">
    <property type="term" value="P:maintenance of rDNA"/>
    <property type="evidence" value="ECO:0007669"/>
    <property type="project" value="TreeGrafter"/>
</dbReference>
<dbReference type="Proteomes" id="UP000836841">
    <property type="component" value="Chromosome 1"/>
</dbReference>
<accession>A0AAU9RD75</accession>
<keyword evidence="2" id="KW-1185">Reference proteome</keyword>
<organism evidence="1 2">
    <name type="scientific">Thlaspi arvense</name>
    <name type="common">Field penny-cress</name>
    <dbReference type="NCBI Taxonomy" id="13288"/>
    <lineage>
        <taxon>Eukaryota</taxon>
        <taxon>Viridiplantae</taxon>
        <taxon>Streptophyta</taxon>
        <taxon>Embryophyta</taxon>
        <taxon>Tracheophyta</taxon>
        <taxon>Spermatophyta</taxon>
        <taxon>Magnoliopsida</taxon>
        <taxon>eudicotyledons</taxon>
        <taxon>Gunneridae</taxon>
        <taxon>Pentapetalae</taxon>
        <taxon>rosids</taxon>
        <taxon>malvids</taxon>
        <taxon>Brassicales</taxon>
        <taxon>Brassicaceae</taxon>
        <taxon>Thlaspideae</taxon>
        <taxon>Thlaspi</taxon>
    </lineage>
</organism>
<dbReference type="InterPro" id="IPR012340">
    <property type="entry name" value="NA-bd_OB-fold"/>
</dbReference>
<protein>
    <recommendedName>
        <fullName evidence="3">RecQ-mediated genome instability protein 2</fullName>
    </recommendedName>
</protein>
<dbReference type="PANTHER" id="PTHR33962">
    <property type="entry name" value="RECQ-MEDIATED GENOME INSTABILITY PROTEIN 2 RMI2"/>
    <property type="match status" value="1"/>
</dbReference>
<evidence type="ECO:0008006" key="3">
    <source>
        <dbReference type="Google" id="ProtNLM"/>
    </source>
</evidence>
<dbReference type="PANTHER" id="PTHR33962:SF1">
    <property type="entry name" value="RECQ-MEDIATED GENOME INSTABILITY PROTEIN 2"/>
    <property type="match status" value="1"/>
</dbReference>
<dbReference type="EMBL" id="OU466857">
    <property type="protein sequence ID" value="CAH2038578.1"/>
    <property type="molecule type" value="Genomic_DNA"/>
</dbReference>
<reference evidence="1 2" key="1">
    <citation type="submission" date="2022-03" db="EMBL/GenBank/DDBJ databases">
        <authorList>
            <person name="Nunn A."/>
            <person name="Chopra R."/>
            <person name="Nunn A."/>
            <person name="Contreras Garrido A."/>
        </authorList>
    </citation>
    <scope>NUCLEOTIDE SEQUENCE [LARGE SCALE GENOMIC DNA]</scope>
</reference>
<dbReference type="InterPro" id="IPR032245">
    <property type="entry name" value="RMI2"/>
</dbReference>
<dbReference type="AlphaFoldDB" id="A0AAU9RD75"/>
<dbReference type="Pfam" id="PF16100">
    <property type="entry name" value="RMI2"/>
    <property type="match status" value="1"/>
</dbReference>
<dbReference type="GO" id="GO:2000042">
    <property type="term" value="P:negative regulation of double-strand break repair via homologous recombination"/>
    <property type="evidence" value="ECO:0007669"/>
    <property type="project" value="TreeGrafter"/>
</dbReference>
<evidence type="ECO:0000313" key="1">
    <source>
        <dbReference type="EMBL" id="CAH2038578.1"/>
    </source>
</evidence>
<dbReference type="GO" id="GO:0006281">
    <property type="term" value="P:DNA repair"/>
    <property type="evidence" value="ECO:0007669"/>
    <property type="project" value="TreeGrafter"/>
</dbReference>
<evidence type="ECO:0000313" key="2">
    <source>
        <dbReference type="Proteomes" id="UP000836841"/>
    </source>
</evidence>
<dbReference type="GO" id="GO:0016607">
    <property type="term" value="C:nuclear speck"/>
    <property type="evidence" value="ECO:0007669"/>
    <property type="project" value="TreeGrafter"/>
</dbReference>